<dbReference type="Proteomes" id="UP001208570">
    <property type="component" value="Unassembled WGS sequence"/>
</dbReference>
<organism evidence="1 2">
    <name type="scientific">Paralvinella palmiformis</name>
    <dbReference type="NCBI Taxonomy" id="53620"/>
    <lineage>
        <taxon>Eukaryota</taxon>
        <taxon>Metazoa</taxon>
        <taxon>Spiralia</taxon>
        <taxon>Lophotrochozoa</taxon>
        <taxon>Annelida</taxon>
        <taxon>Polychaeta</taxon>
        <taxon>Sedentaria</taxon>
        <taxon>Canalipalpata</taxon>
        <taxon>Terebellida</taxon>
        <taxon>Terebelliformia</taxon>
        <taxon>Alvinellidae</taxon>
        <taxon>Paralvinella</taxon>
    </lineage>
</organism>
<dbReference type="AlphaFoldDB" id="A0AAD9IRD3"/>
<evidence type="ECO:0000313" key="2">
    <source>
        <dbReference type="Proteomes" id="UP001208570"/>
    </source>
</evidence>
<proteinExistence type="predicted"/>
<dbReference type="EMBL" id="JAODUP010001901">
    <property type="protein sequence ID" value="KAK2139264.1"/>
    <property type="molecule type" value="Genomic_DNA"/>
</dbReference>
<sequence length="244" mass="27622">MPLEATGNIMSFNVPEPTHDKSITIDLPTGFNEKRQVKINGDTYVLIKQRSEWKKIDAVFDKKNLGALQINATSKFEGNLHGEAIQEMTEIDIVTFFFSYNNEQRTIFVECCRKENLTAELQEVKAKGFCQLSAPSPDIKLKTIRGQAQIRVSLSGHLRFKGGDKVLTYEHSLDTAKASDIIEQTEEVNNFKSERAGWVTFTVASEYAAQRVETNKDGTLCVLPLVIKNNEMVCTKYMVRSRFN</sequence>
<name>A0AAD9IRD3_9ANNE</name>
<accession>A0AAD9IRD3</accession>
<comment type="caution">
    <text evidence="1">The sequence shown here is derived from an EMBL/GenBank/DDBJ whole genome shotgun (WGS) entry which is preliminary data.</text>
</comment>
<evidence type="ECO:0000313" key="1">
    <source>
        <dbReference type="EMBL" id="KAK2139264.1"/>
    </source>
</evidence>
<reference evidence="1" key="1">
    <citation type="journal article" date="2023" name="Mol. Biol. Evol.">
        <title>Third-Generation Sequencing Reveals the Adaptive Role of the Epigenome in Three Deep-Sea Polychaetes.</title>
        <authorList>
            <person name="Perez M."/>
            <person name="Aroh O."/>
            <person name="Sun Y."/>
            <person name="Lan Y."/>
            <person name="Juniper S.K."/>
            <person name="Young C.R."/>
            <person name="Angers B."/>
            <person name="Qian P.Y."/>
        </authorList>
    </citation>
    <scope>NUCLEOTIDE SEQUENCE</scope>
    <source>
        <strain evidence="1">P08H-3</strain>
    </source>
</reference>
<protein>
    <submittedName>
        <fullName evidence="1">Uncharacterized protein</fullName>
    </submittedName>
</protein>
<keyword evidence="2" id="KW-1185">Reference proteome</keyword>
<gene>
    <name evidence="1" type="ORF">LSH36_1906g00005</name>
</gene>